<dbReference type="Pfam" id="PF00583">
    <property type="entry name" value="Acetyltransf_1"/>
    <property type="match status" value="1"/>
</dbReference>
<keyword evidence="2" id="KW-0808">Transferase</keyword>
<sequence>MPTLYFERLIKEGSTKGKMAGVFINAELVGICGVTFETTLLPDAGEIIQMYVKPTSQHLGIGRALMRFMETVSLDCSIKTLVLGVEPSNKTAFGWYQGLGYRFDQVLSKEANVQYMKLSLL</sequence>
<dbReference type="CDD" id="cd04301">
    <property type="entry name" value="NAT_SF"/>
    <property type="match status" value="1"/>
</dbReference>
<dbReference type="SUPFAM" id="SSF55729">
    <property type="entry name" value="Acyl-CoA N-acyltransferases (Nat)"/>
    <property type="match status" value="1"/>
</dbReference>
<gene>
    <name evidence="2" type="ORF">MSP8886_02504</name>
</gene>
<name>A0A1A8THC7_9GAMM</name>
<evidence type="ECO:0000313" key="2">
    <source>
        <dbReference type="EMBL" id="SBS32646.1"/>
    </source>
</evidence>
<dbReference type="Gene3D" id="3.40.630.30">
    <property type="match status" value="1"/>
</dbReference>
<keyword evidence="3" id="KW-1185">Reference proteome</keyword>
<dbReference type="AlphaFoldDB" id="A0A1A8THC7"/>
<evidence type="ECO:0000313" key="3">
    <source>
        <dbReference type="Proteomes" id="UP000092544"/>
    </source>
</evidence>
<proteinExistence type="predicted"/>
<evidence type="ECO:0000259" key="1">
    <source>
        <dbReference type="PROSITE" id="PS51186"/>
    </source>
</evidence>
<organism evidence="2 3">
    <name type="scientific">Marinomonas spartinae</name>
    <dbReference type="NCBI Taxonomy" id="1792290"/>
    <lineage>
        <taxon>Bacteria</taxon>
        <taxon>Pseudomonadati</taxon>
        <taxon>Pseudomonadota</taxon>
        <taxon>Gammaproteobacteria</taxon>
        <taxon>Oceanospirillales</taxon>
        <taxon>Oceanospirillaceae</taxon>
        <taxon>Marinomonas</taxon>
    </lineage>
</organism>
<dbReference type="EMBL" id="FLOB01000005">
    <property type="protein sequence ID" value="SBS32646.1"/>
    <property type="molecule type" value="Genomic_DNA"/>
</dbReference>
<dbReference type="GO" id="GO:0016747">
    <property type="term" value="F:acyltransferase activity, transferring groups other than amino-acyl groups"/>
    <property type="evidence" value="ECO:0007669"/>
    <property type="project" value="InterPro"/>
</dbReference>
<reference evidence="2 3" key="1">
    <citation type="submission" date="2016-06" db="EMBL/GenBank/DDBJ databases">
        <authorList>
            <person name="Kjaerup R.B."/>
            <person name="Dalgaard T.S."/>
            <person name="Juul-Madsen H.R."/>
        </authorList>
    </citation>
    <scope>NUCLEOTIDE SEQUENCE [LARGE SCALE GENOMIC DNA]</scope>
    <source>
        <strain evidence="2 3">CECT 8886</strain>
    </source>
</reference>
<feature type="domain" description="N-acetyltransferase" evidence="1">
    <location>
        <begin position="1"/>
        <end position="121"/>
    </location>
</feature>
<accession>A0A1A8THC7</accession>
<dbReference type="Proteomes" id="UP000092544">
    <property type="component" value="Unassembled WGS sequence"/>
</dbReference>
<dbReference type="STRING" id="1792290.MSP8886_02504"/>
<dbReference type="PROSITE" id="PS51186">
    <property type="entry name" value="GNAT"/>
    <property type="match status" value="1"/>
</dbReference>
<protein>
    <submittedName>
        <fullName evidence="2">Putative acetyltransferase</fullName>
    </submittedName>
</protein>
<dbReference type="InterPro" id="IPR016181">
    <property type="entry name" value="Acyl_CoA_acyltransferase"/>
</dbReference>
<dbReference type="InterPro" id="IPR000182">
    <property type="entry name" value="GNAT_dom"/>
</dbReference>